<protein>
    <submittedName>
        <fullName evidence="1">5-formyltetrahydrofolate cyclo-ligase</fullName>
    </submittedName>
</protein>
<gene>
    <name evidence="1" type="ORF">AMD02_19330</name>
</gene>
<dbReference type="SUPFAM" id="SSF100950">
    <property type="entry name" value="NagB/RpiA/CoA transferase-like"/>
    <property type="match status" value="1"/>
</dbReference>
<dbReference type="PANTHER" id="PTHR13017">
    <property type="entry name" value="5-FORMYLTETRAHYDROFOLATE CYCLO-LIGASE-RELATED"/>
    <property type="match status" value="1"/>
</dbReference>
<dbReference type="InterPro" id="IPR024185">
    <property type="entry name" value="FTHF_cligase-like_sf"/>
</dbReference>
<sequence>MEGNRLTDKQAIREQMWQEMTEKKVGRFPFPLKGRIPNFKGAEQATRHLIQLEAYKQAKVVKVNPDSPQLPLRAQVLMDGKTLLVPTPRLKDGFILVKPEWVPEGEERKAVSLRNILSYGKVISLTEMPEIDLIVMGSVAVDRSGRRIGKGEGYADREYAIIRELGNRPVPVVTTVHQVQLVDVELPRDAYDVTVDWIATTEGLMQSVGAIEKPTGIVWSEVTEEELEAMPVLREIRELTKKQ</sequence>
<dbReference type="Gene3D" id="3.40.50.10420">
    <property type="entry name" value="NagB/RpiA/CoA transferase-like"/>
    <property type="match status" value="1"/>
</dbReference>
<dbReference type="AlphaFoldDB" id="A0A0M0KCM1"/>
<organism evidence="1">
    <name type="scientific">Halalkalibacterium halodurans</name>
    <name type="common">Bacillus halodurans</name>
    <dbReference type="NCBI Taxonomy" id="86665"/>
    <lineage>
        <taxon>Bacteria</taxon>
        <taxon>Bacillati</taxon>
        <taxon>Bacillota</taxon>
        <taxon>Bacilli</taxon>
        <taxon>Bacillales</taxon>
        <taxon>Bacillaceae</taxon>
        <taxon>Halalkalibacterium (ex Joshi et al. 2022)</taxon>
    </lineage>
</organism>
<comment type="caution">
    <text evidence="1">The sequence shown here is derived from an EMBL/GenBank/DDBJ whole genome shotgun (WGS) entry which is preliminary data.</text>
</comment>
<dbReference type="PATRIC" id="fig|136160.3.peg.3848"/>
<dbReference type="InterPro" id="IPR037171">
    <property type="entry name" value="NagB/RpiA_transferase-like"/>
</dbReference>
<dbReference type="GO" id="GO:0016874">
    <property type="term" value="F:ligase activity"/>
    <property type="evidence" value="ECO:0007669"/>
    <property type="project" value="UniProtKB-KW"/>
</dbReference>
<dbReference type="EMBL" id="LILD01000014">
    <property type="protein sequence ID" value="KOO36332.1"/>
    <property type="molecule type" value="Genomic_DNA"/>
</dbReference>
<name>A0A0M0KCM1_ALKHA</name>
<dbReference type="Pfam" id="PF01812">
    <property type="entry name" value="5-FTHF_cyc-lig"/>
    <property type="match status" value="1"/>
</dbReference>
<keyword evidence="1" id="KW-0436">Ligase</keyword>
<reference evidence="1" key="1">
    <citation type="submission" date="2015-08" db="EMBL/GenBank/DDBJ databases">
        <title>Complete DNA Sequence of Pseudomonas syringae pv. actinidiae, the Causal Agent of Kiwifruit Canker Disease.</title>
        <authorList>
            <person name="Rikkerink E.H.A."/>
            <person name="Fineran P.C."/>
        </authorList>
    </citation>
    <scope>NUCLEOTIDE SEQUENCE</scope>
    <source>
        <strain evidence="1">DSM 13666</strain>
    </source>
</reference>
<accession>A0A0M0KCM1</accession>
<dbReference type="PANTHER" id="PTHR13017:SF0">
    <property type="entry name" value="METHENYLTETRAHYDROFOLATE SYNTHASE DOMAIN-CONTAINING PROTEIN"/>
    <property type="match status" value="1"/>
</dbReference>
<proteinExistence type="predicted"/>
<dbReference type="InterPro" id="IPR002698">
    <property type="entry name" value="FTHF_cligase"/>
</dbReference>
<dbReference type="GO" id="GO:0005737">
    <property type="term" value="C:cytoplasm"/>
    <property type="evidence" value="ECO:0007669"/>
    <property type="project" value="TreeGrafter"/>
</dbReference>
<evidence type="ECO:0000313" key="1">
    <source>
        <dbReference type="EMBL" id="KOO36332.1"/>
    </source>
</evidence>